<evidence type="ECO:0000313" key="2">
    <source>
        <dbReference type="EMBL" id="CAL1576944.1"/>
    </source>
</evidence>
<dbReference type="Proteomes" id="UP001497482">
    <property type="component" value="Chromosome 13"/>
</dbReference>
<gene>
    <name evidence="2" type="ORF">KC01_LOCUS8339</name>
</gene>
<evidence type="ECO:0000313" key="3">
    <source>
        <dbReference type="Proteomes" id="UP001497482"/>
    </source>
</evidence>
<feature type="compositionally biased region" description="Basic residues" evidence="1">
    <location>
        <begin position="107"/>
        <end position="116"/>
    </location>
</feature>
<sequence length="204" mass="21640">MCSARNSKDTAQNPQAPWPLVEDPSLERDNRPRRAKAAAIPPTPPRPAALHFRPLCRPAGGANPADSPPLPPPTLTRTPRDPPPALPTSPPANSPPSTALPRGAVAHTRRAARARRAASPWPRRPPSFASDPPFSAQAVYIWTTGPAPLNPPRLPPRSPVRRALGPGPPPNPTREPLRVPHTKLTPTTPPRTPAAPSARGGPRA</sequence>
<reference evidence="2 3" key="1">
    <citation type="submission" date="2024-04" db="EMBL/GenBank/DDBJ databases">
        <authorList>
            <person name="Waldvogel A.-M."/>
            <person name="Schoenle A."/>
        </authorList>
    </citation>
    <scope>NUCLEOTIDE SEQUENCE [LARGE SCALE GENOMIC DNA]</scope>
</reference>
<feature type="compositionally biased region" description="Low complexity" evidence="1">
    <location>
        <begin position="95"/>
        <end position="106"/>
    </location>
</feature>
<dbReference type="AlphaFoldDB" id="A0AAV2JH76"/>
<protein>
    <submittedName>
        <fullName evidence="2">Uncharacterized protein</fullName>
    </submittedName>
</protein>
<feature type="compositionally biased region" description="Pro residues" evidence="1">
    <location>
        <begin position="148"/>
        <end position="158"/>
    </location>
</feature>
<organism evidence="2 3">
    <name type="scientific">Knipowitschia caucasica</name>
    <name type="common">Caucasian dwarf goby</name>
    <name type="synonym">Pomatoschistus caucasicus</name>
    <dbReference type="NCBI Taxonomy" id="637954"/>
    <lineage>
        <taxon>Eukaryota</taxon>
        <taxon>Metazoa</taxon>
        <taxon>Chordata</taxon>
        <taxon>Craniata</taxon>
        <taxon>Vertebrata</taxon>
        <taxon>Euteleostomi</taxon>
        <taxon>Actinopterygii</taxon>
        <taxon>Neopterygii</taxon>
        <taxon>Teleostei</taxon>
        <taxon>Neoteleostei</taxon>
        <taxon>Acanthomorphata</taxon>
        <taxon>Gobiaria</taxon>
        <taxon>Gobiiformes</taxon>
        <taxon>Gobioidei</taxon>
        <taxon>Gobiidae</taxon>
        <taxon>Gobiinae</taxon>
        <taxon>Knipowitschia</taxon>
    </lineage>
</organism>
<accession>A0AAV2JH76</accession>
<feature type="compositionally biased region" description="Low complexity" evidence="1">
    <location>
        <begin position="117"/>
        <end position="136"/>
    </location>
</feature>
<dbReference type="EMBL" id="OZ035835">
    <property type="protein sequence ID" value="CAL1576944.1"/>
    <property type="molecule type" value="Genomic_DNA"/>
</dbReference>
<proteinExistence type="predicted"/>
<name>A0AAV2JH76_KNICA</name>
<keyword evidence="3" id="KW-1185">Reference proteome</keyword>
<feature type="compositionally biased region" description="Pro residues" evidence="1">
    <location>
        <begin position="81"/>
        <end position="94"/>
    </location>
</feature>
<feature type="compositionally biased region" description="Low complexity" evidence="1">
    <location>
        <begin position="194"/>
        <end position="204"/>
    </location>
</feature>
<evidence type="ECO:0000256" key="1">
    <source>
        <dbReference type="SAM" id="MobiDB-lite"/>
    </source>
</evidence>
<feature type="region of interest" description="Disordered" evidence="1">
    <location>
        <begin position="1"/>
        <end position="204"/>
    </location>
</feature>